<keyword evidence="3" id="KW-1185">Reference proteome</keyword>
<dbReference type="Proteomes" id="UP000322873">
    <property type="component" value="Unassembled WGS sequence"/>
</dbReference>
<protein>
    <submittedName>
        <fullName evidence="2">Uncharacterized protein</fullName>
    </submittedName>
</protein>
<dbReference type="AlphaFoldDB" id="A0A5M9JT73"/>
<name>A0A5M9JT73_MONFR</name>
<comment type="caution">
    <text evidence="2">The sequence shown here is derived from an EMBL/GenBank/DDBJ whole genome shotgun (WGS) entry which is preliminary data.</text>
</comment>
<evidence type="ECO:0000313" key="3">
    <source>
        <dbReference type="Proteomes" id="UP000322873"/>
    </source>
</evidence>
<sequence>MPSSPCNLQQGNVIASLSHRASPAGWGVQVGYIRGGGPQWCVASLPYFDLCLRLRTLPFTVLIVSHSLLRIYERIKERTNGRTCDITHIHLSSISQHRHLEPSTTIEYPESEIPKPDNHPSHLLLTQNKNK</sequence>
<organism evidence="2 3">
    <name type="scientific">Monilinia fructicola</name>
    <name type="common">Brown rot fungus</name>
    <name type="synonym">Ciboria fructicola</name>
    <dbReference type="NCBI Taxonomy" id="38448"/>
    <lineage>
        <taxon>Eukaryota</taxon>
        <taxon>Fungi</taxon>
        <taxon>Dikarya</taxon>
        <taxon>Ascomycota</taxon>
        <taxon>Pezizomycotina</taxon>
        <taxon>Leotiomycetes</taxon>
        <taxon>Helotiales</taxon>
        <taxon>Sclerotiniaceae</taxon>
        <taxon>Monilinia</taxon>
    </lineage>
</organism>
<evidence type="ECO:0000256" key="1">
    <source>
        <dbReference type="SAM" id="MobiDB-lite"/>
    </source>
</evidence>
<proteinExistence type="predicted"/>
<accession>A0A5M9JT73</accession>
<feature type="region of interest" description="Disordered" evidence="1">
    <location>
        <begin position="97"/>
        <end position="131"/>
    </location>
</feature>
<dbReference type="EMBL" id="VICG01000004">
    <property type="protein sequence ID" value="KAA8572708.1"/>
    <property type="molecule type" value="Genomic_DNA"/>
</dbReference>
<gene>
    <name evidence="2" type="ORF">EYC84_003298</name>
</gene>
<reference evidence="2 3" key="1">
    <citation type="submission" date="2019-06" db="EMBL/GenBank/DDBJ databases">
        <title>Genome Sequence of the Brown Rot Fungal Pathogen Monilinia fructicola.</title>
        <authorList>
            <person name="De Miccolis Angelini R.M."/>
            <person name="Landi L."/>
            <person name="Abate D."/>
            <person name="Pollastro S."/>
            <person name="Romanazzi G."/>
            <person name="Faretra F."/>
        </authorList>
    </citation>
    <scope>NUCLEOTIDE SEQUENCE [LARGE SCALE GENOMIC DNA]</scope>
    <source>
        <strain evidence="2 3">Mfrc123</strain>
    </source>
</reference>
<evidence type="ECO:0000313" key="2">
    <source>
        <dbReference type="EMBL" id="KAA8572708.1"/>
    </source>
</evidence>